<comment type="caution">
    <text evidence="4">The sequence shown here is derived from an EMBL/GenBank/DDBJ whole genome shotgun (WGS) entry which is preliminary data.</text>
</comment>
<evidence type="ECO:0000313" key="4">
    <source>
        <dbReference type="EMBL" id="NPD91703.1"/>
    </source>
</evidence>
<proteinExistence type="predicted"/>
<keyword evidence="5" id="KW-1185">Reference proteome</keyword>
<protein>
    <submittedName>
        <fullName evidence="4">Uncharacterized protein</fullName>
    </submittedName>
</protein>
<dbReference type="PROSITE" id="PS51257">
    <property type="entry name" value="PROKAR_LIPOPROTEIN"/>
    <property type="match status" value="1"/>
</dbReference>
<feature type="signal peptide" evidence="3">
    <location>
        <begin position="1"/>
        <end position="21"/>
    </location>
</feature>
<evidence type="ECO:0000256" key="3">
    <source>
        <dbReference type="SAM" id="SignalP"/>
    </source>
</evidence>
<name>A0ABX2AKJ0_9BACT</name>
<evidence type="ECO:0000256" key="2">
    <source>
        <dbReference type="SAM" id="Phobius"/>
    </source>
</evidence>
<feature type="transmembrane region" description="Helical" evidence="2">
    <location>
        <begin position="151"/>
        <end position="169"/>
    </location>
</feature>
<feature type="region of interest" description="Disordered" evidence="1">
    <location>
        <begin position="100"/>
        <end position="132"/>
    </location>
</feature>
<feature type="compositionally biased region" description="Polar residues" evidence="1">
    <location>
        <begin position="103"/>
        <end position="112"/>
    </location>
</feature>
<sequence length="173" mass="19640">MKRIVKIMCVLLMSGFILSLSGCKTKEKVSEIHKENAQTSMTETKTEMCLDERLEHESSAEQVLQTFENDSLVEKFRERIVVDSCGRVLLKDSEYTKERYQGRGTTKANRQGSDNRKVTGQAGKQSQMATDSSGTVIRENMVKTARQTCRWFWFPGLLVLLFACGAIISKVMR</sequence>
<dbReference type="Proteomes" id="UP000714420">
    <property type="component" value="Unassembled WGS sequence"/>
</dbReference>
<keyword evidence="2" id="KW-0472">Membrane</keyword>
<evidence type="ECO:0000313" key="5">
    <source>
        <dbReference type="Proteomes" id="UP000714420"/>
    </source>
</evidence>
<dbReference type="RefSeq" id="WP_172274802.1">
    <property type="nucleotide sequence ID" value="NZ_CASGMU010000005.1"/>
</dbReference>
<reference evidence="4 5" key="1">
    <citation type="submission" date="2020-05" db="EMBL/GenBank/DDBJ databases">
        <title>Distinct polysaccharide utilization as determinants for interspecies competition between intestinal Prevotella spp.</title>
        <authorList>
            <person name="Galvez E.J.C."/>
            <person name="Iljazovic A."/>
            <person name="Strowig T."/>
        </authorList>
    </citation>
    <scope>NUCLEOTIDE SEQUENCE [LARGE SCALE GENOMIC DNA]</scope>
    <source>
        <strain evidence="4 5">PMUR</strain>
    </source>
</reference>
<dbReference type="EMBL" id="JABKKF010000003">
    <property type="protein sequence ID" value="NPD91703.1"/>
    <property type="molecule type" value="Genomic_DNA"/>
</dbReference>
<accession>A0ABX2AKJ0</accession>
<evidence type="ECO:0000256" key="1">
    <source>
        <dbReference type="SAM" id="MobiDB-lite"/>
    </source>
</evidence>
<keyword evidence="3" id="KW-0732">Signal</keyword>
<keyword evidence="2" id="KW-0812">Transmembrane</keyword>
<organism evidence="4 5">
    <name type="scientific">Xylanibacter muris</name>
    <dbReference type="NCBI Taxonomy" id="2736290"/>
    <lineage>
        <taxon>Bacteria</taxon>
        <taxon>Pseudomonadati</taxon>
        <taxon>Bacteroidota</taxon>
        <taxon>Bacteroidia</taxon>
        <taxon>Bacteroidales</taxon>
        <taxon>Prevotellaceae</taxon>
        <taxon>Xylanibacter</taxon>
    </lineage>
</organism>
<keyword evidence="2" id="KW-1133">Transmembrane helix</keyword>
<gene>
    <name evidence="4" type="ORF">HPS56_04940</name>
</gene>
<feature type="compositionally biased region" description="Polar residues" evidence="1">
    <location>
        <begin position="122"/>
        <end position="132"/>
    </location>
</feature>
<feature type="chain" id="PRO_5047465635" evidence="3">
    <location>
        <begin position="22"/>
        <end position="173"/>
    </location>
</feature>